<dbReference type="SMART" id="SM00353">
    <property type="entry name" value="HLH"/>
    <property type="match status" value="1"/>
</dbReference>
<dbReference type="Gene3D" id="4.10.280.10">
    <property type="entry name" value="Helix-loop-helix DNA-binding domain"/>
    <property type="match status" value="1"/>
</dbReference>
<dbReference type="InterPro" id="IPR036638">
    <property type="entry name" value="HLH_DNA-bd_sf"/>
</dbReference>
<feature type="compositionally biased region" description="Polar residues" evidence="1">
    <location>
        <begin position="590"/>
        <end position="600"/>
    </location>
</feature>
<evidence type="ECO:0000313" key="4">
    <source>
        <dbReference type="Proteomes" id="UP000800094"/>
    </source>
</evidence>
<protein>
    <recommendedName>
        <fullName evidence="2">BHLH domain-containing protein</fullName>
    </recommendedName>
</protein>
<accession>A0A6A6IV02</accession>
<dbReference type="RefSeq" id="XP_033689399.1">
    <property type="nucleotide sequence ID" value="XM_033819772.1"/>
</dbReference>
<feature type="compositionally biased region" description="Polar residues" evidence="1">
    <location>
        <begin position="454"/>
        <end position="468"/>
    </location>
</feature>
<keyword evidence="4" id="KW-1185">Reference proteome</keyword>
<proteinExistence type="predicted"/>
<feature type="compositionally biased region" description="Polar residues" evidence="1">
    <location>
        <begin position="643"/>
        <end position="673"/>
    </location>
</feature>
<name>A0A6A6IV02_9PLEO</name>
<dbReference type="InterPro" id="IPR011598">
    <property type="entry name" value="bHLH_dom"/>
</dbReference>
<evidence type="ECO:0000256" key="1">
    <source>
        <dbReference type="SAM" id="MobiDB-lite"/>
    </source>
</evidence>
<feature type="compositionally biased region" description="Polar residues" evidence="1">
    <location>
        <begin position="436"/>
        <end position="447"/>
    </location>
</feature>
<feature type="region of interest" description="Disordered" evidence="1">
    <location>
        <begin position="210"/>
        <end position="363"/>
    </location>
</feature>
<sequence>MNDADGPAWSGAEQFDAIGAAAEHDFGSLIDFDDIDLGDFNKFNQIDFGDGQDAQLGELAESLDVQHLHNPFSPAGVSQEHRGGAGGPQQRGMDTHGIPTTGDNFFQFSMPPYSQANAPVFGQAQEQMYRPHHAVPPTPNSTEMHGDPGRYLHQMDPQQAMFDQRYQMRKDETFTPLVSPAVTPHEARFQVQELTTVPGAYFSPLTSPALNAQSHQQTQHHSSQYTTSGSSTGASPVDVDMEILGEAAMAPSEQGRKLRSSNRRTAPRPSTAAGRVRQSPIVKPGRRKATVSSLIPPKEVTELMQEARASRPSSSGLQAPRSREGSEADSISPEPLLEMGPPPKPGSVTQSPAMMAQSKHTLGQGVVPATPASLMRIHPSPTFGAPDVPPTLDDLTLPEASLDRQPLERIDTSVLDGDQDTPRLSARKTPKLGPLSTPSASLAQSGKPSPMLSAVSSPTSPAFASGTSRRGEPKSSRNSKKRNSVSSNLVSPALRPKISPSIKPLLPEGAVSDDTHALLLASKSNYQNILDGTTVPGVIYPTSLSTNLTSKRTSHKIAEQGRRNRINTALQEMQALLPSPQLGAKESKSPESGPQSNNSKAAKVESAIEYIKQLQKQCLDKDKLLDLKDQEMEALRKELATLRRSSSGGQNSTPEAVMQTTEVSSSPSRENGT</sequence>
<feature type="region of interest" description="Disordered" evidence="1">
    <location>
        <begin position="581"/>
        <end position="604"/>
    </location>
</feature>
<feature type="compositionally biased region" description="Low complexity" evidence="1">
    <location>
        <begin position="212"/>
        <end position="235"/>
    </location>
</feature>
<dbReference type="AlphaFoldDB" id="A0A6A6IV02"/>
<dbReference type="SUPFAM" id="SSF47459">
    <property type="entry name" value="HLH, helix-loop-helix DNA-binding domain"/>
    <property type="match status" value="1"/>
</dbReference>
<feature type="region of interest" description="Disordered" evidence="1">
    <location>
        <begin position="69"/>
        <end position="97"/>
    </location>
</feature>
<gene>
    <name evidence="3" type="ORF">BU26DRAFT_137560</name>
</gene>
<evidence type="ECO:0000313" key="3">
    <source>
        <dbReference type="EMBL" id="KAF2254395.1"/>
    </source>
</evidence>
<dbReference type="GeneID" id="54573102"/>
<reference evidence="3" key="1">
    <citation type="journal article" date="2020" name="Stud. Mycol.">
        <title>101 Dothideomycetes genomes: a test case for predicting lifestyles and emergence of pathogens.</title>
        <authorList>
            <person name="Haridas S."/>
            <person name="Albert R."/>
            <person name="Binder M."/>
            <person name="Bloem J."/>
            <person name="Labutti K."/>
            <person name="Salamov A."/>
            <person name="Andreopoulos B."/>
            <person name="Baker S."/>
            <person name="Barry K."/>
            <person name="Bills G."/>
            <person name="Bluhm B."/>
            <person name="Cannon C."/>
            <person name="Castanera R."/>
            <person name="Culley D."/>
            <person name="Daum C."/>
            <person name="Ezra D."/>
            <person name="Gonzalez J."/>
            <person name="Henrissat B."/>
            <person name="Kuo A."/>
            <person name="Liang C."/>
            <person name="Lipzen A."/>
            <person name="Lutzoni F."/>
            <person name="Magnuson J."/>
            <person name="Mondo S."/>
            <person name="Nolan M."/>
            <person name="Ohm R."/>
            <person name="Pangilinan J."/>
            <person name="Park H.-J."/>
            <person name="Ramirez L."/>
            <person name="Alfaro M."/>
            <person name="Sun H."/>
            <person name="Tritt A."/>
            <person name="Yoshinaga Y."/>
            <person name="Zwiers L.-H."/>
            <person name="Turgeon B."/>
            <person name="Goodwin S."/>
            <person name="Spatafora J."/>
            <person name="Crous P."/>
            <person name="Grigoriev I."/>
        </authorList>
    </citation>
    <scope>NUCLEOTIDE SEQUENCE</scope>
    <source>
        <strain evidence="3">CBS 122368</strain>
    </source>
</reference>
<dbReference type="PROSITE" id="PS50888">
    <property type="entry name" value="BHLH"/>
    <property type="match status" value="1"/>
</dbReference>
<feature type="compositionally biased region" description="Basic residues" evidence="1">
    <location>
        <begin position="257"/>
        <end position="266"/>
    </location>
</feature>
<dbReference type="CDD" id="cd11392">
    <property type="entry name" value="bHLH_ScPHO4_like"/>
    <property type="match status" value="1"/>
</dbReference>
<dbReference type="Pfam" id="PF00010">
    <property type="entry name" value="HLH"/>
    <property type="match status" value="1"/>
</dbReference>
<dbReference type="EMBL" id="ML987190">
    <property type="protein sequence ID" value="KAF2254395.1"/>
    <property type="molecule type" value="Genomic_DNA"/>
</dbReference>
<dbReference type="Proteomes" id="UP000800094">
    <property type="component" value="Unassembled WGS sequence"/>
</dbReference>
<dbReference type="GO" id="GO:0046983">
    <property type="term" value="F:protein dimerization activity"/>
    <property type="evidence" value="ECO:0007669"/>
    <property type="project" value="InterPro"/>
</dbReference>
<feature type="domain" description="BHLH" evidence="2">
    <location>
        <begin position="550"/>
        <end position="614"/>
    </location>
</feature>
<feature type="region of interest" description="Disordered" evidence="1">
    <location>
        <begin position="377"/>
        <end position="500"/>
    </location>
</feature>
<dbReference type="OrthoDB" id="5344169at2759"/>
<evidence type="ECO:0000259" key="2">
    <source>
        <dbReference type="PROSITE" id="PS50888"/>
    </source>
</evidence>
<feature type="region of interest" description="Disordered" evidence="1">
    <location>
        <begin position="638"/>
        <end position="673"/>
    </location>
</feature>
<feature type="compositionally biased region" description="Basic and acidic residues" evidence="1">
    <location>
        <begin position="401"/>
        <end position="411"/>
    </location>
</feature>
<organism evidence="3 4">
    <name type="scientific">Trematosphaeria pertusa</name>
    <dbReference type="NCBI Taxonomy" id="390896"/>
    <lineage>
        <taxon>Eukaryota</taxon>
        <taxon>Fungi</taxon>
        <taxon>Dikarya</taxon>
        <taxon>Ascomycota</taxon>
        <taxon>Pezizomycotina</taxon>
        <taxon>Dothideomycetes</taxon>
        <taxon>Pleosporomycetidae</taxon>
        <taxon>Pleosporales</taxon>
        <taxon>Massarineae</taxon>
        <taxon>Trematosphaeriaceae</taxon>
        <taxon>Trematosphaeria</taxon>
    </lineage>
</organism>